<dbReference type="EMBL" id="JABCRI010000014">
    <property type="protein sequence ID" value="KAF8394709.1"/>
    <property type="molecule type" value="Genomic_DNA"/>
</dbReference>
<evidence type="ECO:0000256" key="4">
    <source>
        <dbReference type="ARBA" id="ARBA00023163"/>
    </source>
</evidence>
<dbReference type="InterPro" id="IPR032563">
    <property type="entry name" value="DAMP1_SANT-like"/>
</dbReference>
<dbReference type="OrthoDB" id="19740at2759"/>
<dbReference type="AlphaFoldDB" id="A0A834YSL1"/>
<evidence type="ECO:0000256" key="3">
    <source>
        <dbReference type="ARBA" id="ARBA00023015"/>
    </source>
</evidence>
<keyword evidence="3" id="KW-0805">Transcription regulation</keyword>
<dbReference type="PANTHER" id="PTHR12855">
    <property type="entry name" value="DNA METHYLTRANSFERASE 1-ASSOCIATED PROTEIN 1 FAMILY MEMBER"/>
    <property type="match status" value="1"/>
</dbReference>
<comment type="subcellular location">
    <subcellularLocation>
        <location evidence="1">Nucleus</location>
    </subcellularLocation>
</comment>
<feature type="compositionally biased region" description="Basic residues" evidence="6">
    <location>
        <begin position="510"/>
        <end position="520"/>
    </location>
</feature>
<keyword evidence="4" id="KW-0804">Transcription</keyword>
<dbReference type="FunFam" id="1.10.10.60:FF:000087">
    <property type="entry name" value="DNA methyltransferase 1-associated protein 1"/>
    <property type="match status" value="1"/>
</dbReference>
<proteinExistence type="predicted"/>
<evidence type="ECO:0000313" key="8">
    <source>
        <dbReference type="EMBL" id="KAF8394709.1"/>
    </source>
</evidence>
<dbReference type="GO" id="GO:0003714">
    <property type="term" value="F:transcription corepressor activity"/>
    <property type="evidence" value="ECO:0007669"/>
    <property type="project" value="TreeGrafter"/>
</dbReference>
<reference evidence="8 9" key="1">
    <citation type="submission" date="2020-04" db="EMBL/GenBank/DDBJ databases">
        <title>Plant Genome Project.</title>
        <authorList>
            <person name="Zhang R.-G."/>
        </authorList>
    </citation>
    <scope>NUCLEOTIDE SEQUENCE [LARGE SCALE GENOMIC DNA]</scope>
    <source>
        <strain evidence="8">YNK0</strain>
        <tissue evidence="8">Leaf</tissue>
    </source>
</reference>
<comment type="caution">
    <text evidence="8">The sequence shown here is derived from an EMBL/GenBank/DDBJ whole genome shotgun (WGS) entry which is preliminary data.</text>
</comment>
<dbReference type="OMA" id="HAVCAGW"/>
<name>A0A834YSL1_TETSI</name>
<dbReference type="Proteomes" id="UP000655225">
    <property type="component" value="Unassembled WGS sequence"/>
</dbReference>
<feature type="region of interest" description="Disordered" evidence="6">
    <location>
        <begin position="440"/>
        <end position="520"/>
    </location>
</feature>
<keyword evidence="9" id="KW-1185">Reference proteome</keyword>
<feature type="region of interest" description="Disordered" evidence="6">
    <location>
        <begin position="297"/>
        <end position="336"/>
    </location>
</feature>
<accession>A0A834YSL1</accession>
<dbReference type="Pfam" id="PF16282">
    <property type="entry name" value="SANT_DAMP1_like"/>
    <property type="match status" value="1"/>
</dbReference>
<sequence>MFPLEKPFHFDYGPDRRTTNKLLLIYIRFELSSSAHGCKGHSWSVQNPIFCNSGEEISTPKGLSQKTRWHFSRGNVYALTGGLAPLMPSIDVSHLKKRPQSDNEKITWQWLPFANSARSDNLLLSHWVRVVNGVPPTGDYSFAKYNKSVNIVKYTGEEYEKHLIDPVASFAYDSSFTTSISWLLTVPVWTKEETDQLFALCEQFDLRFIVIADRFPSARTVEELKKRYYTVSKTIAVARAPSSGDVSGNPLSKESFHVSQEIERKRALSMVLSQTKQQERKDAEVLTEAKRISESRMVAKGAEEAQLPLTSSVGPESTERASVPDESVSPASDPRLPALTIAAPTSAADSASIPASLRMLRVFLRTNVLDQMVQAASSSAGLRTIKRVDQTLQDLGVYFLSLNCDKINLKPKVPTKAVCGEHLELRKEILTLLNLQKQLQNKEAEGSSHHDSSYHETPSTPKHSHRGGDQDRTFVPDSVSFGGERVGKRDQKRKAPGRFSEAPPSPPQSKRARKLKVSDG</sequence>
<protein>
    <recommendedName>
        <fullName evidence="7">Myb-like domain-containing protein</fullName>
    </recommendedName>
</protein>
<evidence type="ECO:0000256" key="1">
    <source>
        <dbReference type="ARBA" id="ARBA00004123"/>
    </source>
</evidence>
<dbReference type="GO" id="GO:0000122">
    <property type="term" value="P:negative regulation of transcription by RNA polymerase II"/>
    <property type="evidence" value="ECO:0007669"/>
    <property type="project" value="TreeGrafter"/>
</dbReference>
<keyword evidence="2" id="KW-0156">Chromatin regulator</keyword>
<gene>
    <name evidence="8" type="ORF">HHK36_020926</name>
</gene>
<keyword evidence="5" id="KW-0539">Nucleus</keyword>
<dbReference type="InterPro" id="IPR001005">
    <property type="entry name" value="SANT/Myb"/>
</dbReference>
<dbReference type="SUPFAM" id="SSF46689">
    <property type="entry name" value="Homeodomain-like"/>
    <property type="match status" value="1"/>
</dbReference>
<dbReference type="Gene3D" id="1.10.10.60">
    <property type="entry name" value="Homeodomain-like"/>
    <property type="match status" value="1"/>
</dbReference>
<dbReference type="PANTHER" id="PTHR12855:SF10">
    <property type="entry name" value="DNA METHYLTRANSFERASE 1-ASSOCIATED PROTEIN 1"/>
    <property type="match status" value="1"/>
</dbReference>
<organism evidence="8 9">
    <name type="scientific">Tetracentron sinense</name>
    <name type="common">Spur-leaf</name>
    <dbReference type="NCBI Taxonomy" id="13715"/>
    <lineage>
        <taxon>Eukaryota</taxon>
        <taxon>Viridiplantae</taxon>
        <taxon>Streptophyta</taxon>
        <taxon>Embryophyta</taxon>
        <taxon>Tracheophyta</taxon>
        <taxon>Spermatophyta</taxon>
        <taxon>Magnoliopsida</taxon>
        <taxon>Trochodendrales</taxon>
        <taxon>Trochodendraceae</taxon>
        <taxon>Tetracentron</taxon>
    </lineage>
</organism>
<dbReference type="InterPro" id="IPR027109">
    <property type="entry name" value="Swc4/Dmap1"/>
</dbReference>
<dbReference type="GO" id="GO:0006281">
    <property type="term" value="P:DNA repair"/>
    <property type="evidence" value="ECO:0007669"/>
    <property type="project" value="InterPro"/>
</dbReference>
<dbReference type="GO" id="GO:0035267">
    <property type="term" value="C:NuA4 histone acetyltransferase complex"/>
    <property type="evidence" value="ECO:0007669"/>
    <property type="project" value="InterPro"/>
</dbReference>
<dbReference type="GO" id="GO:0006338">
    <property type="term" value="P:chromatin remodeling"/>
    <property type="evidence" value="ECO:0007669"/>
    <property type="project" value="InterPro"/>
</dbReference>
<dbReference type="CDD" id="cd11658">
    <property type="entry name" value="SANT_DMAP1_like"/>
    <property type="match status" value="1"/>
</dbReference>
<evidence type="ECO:0000259" key="7">
    <source>
        <dbReference type="SMART" id="SM00717"/>
    </source>
</evidence>
<evidence type="ECO:0000256" key="2">
    <source>
        <dbReference type="ARBA" id="ARBA00022853"/>
    </source>
</evidence>
<dbReference type="SMART" id="SM00717">
    <property type="entry name" value="SANT"/>
    <property type="match status" value="1"/>
</dbReference>
<dbReference type="GO" id="GO:0000812">
    <property type="term" value="C:Swr1 complex"/>
    <property type="evidence" value="ECO:0007669"/>
    <property type="project" value="TreeGrafter"/>
</dbReference>
<feature type="compositionally biased region" description="Basic and acidic residues" evidence="6">
    <location>
        <begin position="440"/>
        <end position="454"/>
    </location>
</feature>
<evidence type="ECO:0000313" key="9">
    <source>
        <dbReference type="Proteomes" id="UP000655225"/>
    </source>
</evidence>
<evidence type="ECO:0000256" key="6">
    <source>
        <dbReference type="SAM" id="MobiDB-lite"/>
    </source>
</evidence>
<feature type="domain" description="Myb-like" evidence="7">
    <location>
        <begin position="185"/>
        <end position="234"/>
    </location>
</feature>
<evidence type="ECO:0000256" key="5">
    <source>
        <dbReference type="ARBA" id="ARBA00023242"/>
    </source>
</evidence>
<dbReference type="InterPro" id="IPR009057">
    <property type="entry name" value="Homeodomain-like_sf"/>
</dbReference>